<evidence type="ECO:0000259" key="10">
    <source>
        <dbReference type="PROSITE" id="PS50835"/>
    </source>
</evidence>
<keyword evidence="3" id="KW-0390">IgG-binding protein</keyword>
<evidence type="ECO:0000256" key="5">
    <source>
        <dbReference type="ARBA" id="ARBA00023136"/>
    </source>
</evidence>
<evidence type="ECO:0000313" key="11">
    <source>
        <dbReference type="Ensembl" id="ENSMODP00000001106.3"/>
    </source>
</evidence>
<dbReference type="GeneTree" id="ENSGT01050000244808"/>
<dbReference type="GeneID" id="100015157"/>
<dbReference type="PANTHER" id="PTHR11481">
    <property type="entry name" value="IMMUNOGLOBULIN FC RECEPTOR"/>
    <property type="match status" value="1"/>
</dbReference>
<proteinExistence type="predicted"/>
<dbReference type="FunCoup" id="F7F831">
    <property type="interactions" value="86"/>
</dbReference>
<dbReference type="FunFam" id="2.60.40.10:FF:000217">
    <property type="entry name" value="High affinity immunoglobulin gamma Fc receptor I"/>
    <property type="match status" value="1"/>
</dbReference>
<dbReference type="GO" id="GO:0007166">
    <property type="term" value="P:cell surface receptor signaling pathway"/>
    <property type="evidence" value="ECO:0000318"/>
    <property type="project" value="GO_Central"/>
</dbReference>
<dbReference type="STRING" id="13616.ENSMODP00000001106"/>
<protein>
    <submittedName>
        <fullName evidence="11">Low affinity immunoglobulin gamma Fc region receptor III-like</fullName>
    </submittedName>
</protein>
<dbReference type="GO" id="GO:0001788">
    <property type="term" value="P:antibody-dependent cellular cytotoxicity"/>
    <property type="evidence" value="ECO:0000318"/>
    <property type="project" value="GO_Central"/>
</dbReference>
<dbReference type="RefSeq" id="XP_016285397.1">
    <property type="nucleotide sequence ID" value="XM_016429911.2"/>
</dbReference>
<sequence>MELLLLPLFLLLVSADRKAASLSKAIVTLHPPWFSVLTKDLVTLRCNGSGTPGYNSTRWLHNGAIIPVQSQDYNIRADTTKYSGKYQCQTDQSALSDPVRLEVFEDWLLLQTLKLFYMEGEPMVLKCHSWENKDISKVTFYQNGVGRKFSPRNSSFSINHVNHNDSGDYFCSASIGNRKQNSAVVRITVQGPNSSTSKIWYHIPFYFVMGILFSLDTGLYFTLKREKRRIPATKWQRR</sequence>
<reference evidence="11 12" key="1">
    <citation type="journal article" date="2007" name="Nature">
        <title>Genome of the marsupial Monodelphis domestica reveals innovation in non-coding sequences.</title>
        <authorList>
            <person name="Mikkelsen T.S."/>
            <person name="Wakefield M.J."/>
            <person name="Aken B."/>
            <person name="Amemiya C.T."/>
            <person name="Chang J.L."/>
            <person name="Duke S."/>
            <person name="Garber M."/>
            <person name="Gentles A.J."/>
            <person name="Goodstadt L."/>
            <person name="Heger A."/>
            <person name="Jurka J."/>
            <person name="Kamal M."/>
            <person name="Mauceli E."/>
            <person name="Searle S.M."/>
            <person name="Sharpe T."/>
            <person name="Baker M.L."/>
            <person name="Batzer M.A."/>
            <person name="Benos P.V."/>
            <person name="Belov K."/>
            <person name="Clamp M."/>
            <person name="Cook A."/>
            <person name="Cuff J."/>
            <person name="Das R."/>
            <person name="Davidow L."/>
            <person name="Deakin J.E."/>
            <person name="Fazzari M.J."/>
            <person name="Glass J.L."/>
            <person name="Grabherr M."/>
            <person name="Greally J.M."/>
            <person name="Gu W."/>
            <person name="Hore T.A."/>
            <person name="Huttley G.A."/>
            <person name="Kleber M."/>
            <person name="Jirtle R.L."/>
            <person name="Koina E."/>
            <person name="Lee J.T."/>
            <person name="Mahony S."/>
            <person name="Marra M.A."/>
            <person name="Miller R.D."/>
            <person name="Nicholls R.D."/>
            <person name="Oda M."/>
            <person name="Papenfuss A.T."/>
            <person name="Parra Z.E."/>
            <person name="Pollock D.D."/>
            <person name="Ray D.A."/>
            <person name="Schein J.E."/>
            <person name="Speed T.P."/>
            <person name="Thompson K."/>
            <person name="VandeBerg J.L."/>
            <person name="Wade C.M."/>
            <person name="Walker J.A."/>
            <person name="Waters P.D."/>
            <person name="Webber C."/>
            <person name="Weidman J.R."/>
            <person name="Xie X."/>
            <person name="Zody M.C."/>
            <person name="Baldwin J."/>
            <person name="Abdouelleil A."/>
            <person name="Abdulkadir J."/>
            <person name="Abebe A."/>
            <person name="Abera B."/>
            <person name="Abreu J."/>
            <person name="Acer S.C."/>
            <person name="Aftuck L."/>
            <person name="Alexander A."/>
            <person name="An P."/>
            <person name="Anderson E."/>
            <person name="Anderson S."/>
            <person name="Arachi H."/>
            <person name="Azer M."/>
            <person name="Bachantsang P."/>
            <person name="Barry A."/>
            <person name="Bayul T."/>
            <person name="Berlin A."/>
            <person name="Bessette D."/>
            <person name="Bloom T."/>
            <person name="Bloom T."/>
            <person name="Boguslavskiy L."/>
            <person name="Bonnet C."/>
            <person name="Boukhgalter B."/>
            <person name="Bourzgui I."/>
            <person name="Brown A."/>
            <person name="Cahill P."/>
            <person name="Channer S."/>
            <person name="Cheshatsang Y."/>
            <person name="Chuda L."/>
            <person name="Citroen M."/>
            <person name="Collymore A."/>
            <person name="Cooke P."/>
            <person name="Costello M."/>
            <person name="D'Aco K."/>
            <person name="Daza R."/>
            <person name="De Haan G."/>
            <person name="DeGray S."/>
            <person name="DeMaso C."/>
            <person name="Dhargay N."/>
            <person name="Dooley K."/>
            <person name="Dooley E."/>
            <person name="Doricent M."/>
            <person name="Dorje P."/>
            <person name="Dorjee K."/>
            <person name="Dupes A."/>
            <person name="Elong R."/>
            <person name="Falk J."/>
            <person name="Farina A."/>
            <person name="Faro S."/>
            <person name="Ferguson D."/>
            <person name="Fisher S."/>
            <person name="Foley C.D."/>
            <person name="Franke A."/>
            <person name="Friedrich D."/>
            <person name="Gadbois L."/>
            <person name="Gearin G."/>
            <person name="Gearin C.R."/>
            <person name="Giannoukos G."/>
            <person name="Goode T."/>
            <person name="Graham J."/>
            <person name="Grandbois E."/>
            <person name="Grewal S."/>
            <person name="Gyaltsen K."/>
            <person name="Hafez N."/>
            <person name="Hagos B."/>
            <person name="Hall J."/>
            <person name="Henson C."/>
            <person name="Hollinger A."/>
            <person name="Honan T."/>
            <person name="Huard M.D."/>
            <person name="Hughes L."/>
            <person name="Hurhula B."/>
            <person name="Husby M.E."/>
            <person name="Kamat A."/>
            <person name="Kanga B."/>
            <person name="Kashin S."/>
            <person name="Khazanovich D."/>
            <person name="Kisner P."/>
            <person name="Lance K."/>
            <person name="Lara M."/>
            <person name="Lee W."/>
            <person name="Lennon N."/>
            <person name="Letendre F."/>
            <person name="LeVine R."/>
            <person name="Lipovsky A."/>
            <person name="Liu X."/>
            <person name="Liu J."/>
            <person name="Liu S."/>
            <person name="Lokyitsang T."/>
            <person name="Lokyitsang Y."/>
            <person name="Lubonja R."/>
            <person name="Lui A."/>
            <person name="MacDonald P."/>
            <person name="Magnisalis V."/>
            <person name="Maru K."/>
            <person name="Matthews C."/>
            <person name="McCusker W."/>
            <person name="McDonough S."/>
            <person name="Mehta T."/>
            <person name="Meldrim J."/>
            <person name="Meneus L."/>
            <person name="Mihai O."/>
            <person name="Mihalev A."/>
            <person name="Mihova T."/>
            <person name="Mittelman R."/>
            <person name="Mlenga V."/>
            <person name="Montmayeur A."/>
            <person name="Mulrain L."/>
            <person name="Navidi A."/>
            <person name="Naylor J."/>
            <person name="Negash T."/>
            <person name="Nguyen T."/>
            <person name="Nguyen N."/>
            <person name="Nicol R."/>
            <person name="Norbu C."/>
            <person name="Norbu N."/>
            <person name="Novod N."/>
            <person name="O'Neill B."/>
            <person name="Osman S."/>
            <person name="Markiewicz E."/>
            <person name="Oyono O.L."/>
            <person name="Patti C."/>
            <person name="Phunkhang P."/>
            <person name="Pierre F."/>
            <person name="Priest M."/>
            <person name="Raghuraman S."/>
            <person name="Rege F."/>
            <person name="Reyes R."/>
            <person name="Rise C."/>
            <person name="Rogov P."/>
            <person name="Ross K."/>
            <person name="Ryan E."/>
            <person name="Settipalli S."/>
            <person name="Shea T."/>
            <person name="Sherpa N."/>
            <person name="Shi L."/>
            <person name="Shih D."/>
            <person name="Sparrow T."/>
            <person name="Spaulding J."/>
            <person name="Stalker J."/>
            <person name="Stange-Thomann N."/>
            <person name="Stavropoulos S."/>
            <person name="Stone C."/>
            <person name="Strader C."/>
            <person name="Tesfaye S."/>
            <person name="Thomson T."/>
            <person name="Thoulutsang Y."/>
            <person name="Thoulutsang D."/>
            <person name="Topham K."/>
            <person name="Topping I."/>
            <person name="Tsamla T."/>
            <person name="Vassiliev H."/>
            <person name="Vo A."/>
            <person name="Wangchuk T."/>
            <person name="Wangdi T."/>
            <person name="Weiand M."/>
            <person name="Wilkinson J."/>
            <person name="Wilson A."/>
            <person name="Yadav S."/>
            <person name="Young G."/>
            <person name="Yu Q."/>
            <person name="Zembek L."/>
            <person name="Zhong D."/>
            <person name="Zimmer A."/>
            <person name="Zwirko Z."/>
            <person name="Jaffe D.B."/>
            <person name="Alvarez P."/>
            <person name="Brockman W."/>
            <person name="Butler J."/>
            <person name="Chin C."/>
            <person name="Gnerre S."/>
            <person name="MacCallum I."/>
            <person name="Graves J.A."/>
            <person name="Ponting C.P."/>
            <person name="Breen M."/>
            <person name="Samollow P.B."/>
            <person name="Lander E.S."/>
            <person name="Lindblad-Toh K."/>
        </authorList>
    </citation>
    <scope>NUCLEOTIDE SEQUENCE [LARGE SCALE GENOMIC DNA]</scope>
</reference>
<dbReference type="PANTHER" id="PTHR11481:SF103">
    <property type="entry name" value="LOW AFFINITY IMMUNOGLOBULIN GAMMA FC REGION RECEPTOR III-A-RELATED"/>
    <property type="match status" value="1"/>
</dbReference>
<dbReference type="OrthoDB" id="6151406at2759"/>
<dbReference type="GO" id="GO:0019770">
    <property type="term" value="F:IgG receptor activity"/>
    <property type="evidence" value="ECO:0000318"/>
    <property type="project" value="GO_Central"/>
</dbReference>
<dbReference type="FunFam" id="2.60.40.10:FF:000356">
    <property type="entry name" value="Low affinity immunoglobulin gamma Fc region receptor III-A"/>
    <property type="match status" value="1"/>
</dbReference>
<dbReference type="eggNOG" id="ENOG502SVEW">
    <property type="taxonomic scope" value="Eukaryota"/>
</dbReference>
<keyword evidence="8" id="KW-0812">Transmembrane</keyword>
<dbReference type="OMA" id="DYNIRAD"/>
<keyword evidence="7" id="KW-0325">Glycoprotein</keyword>
<keyword evidence="2" id="KW-1003">Cell membrane</keyword>
<dbReference type="InterPro" id="IPR003599">
    <property type="entry name" value="Ig_sub"/>
</dbReference>
<dbReference type="Ensembl" id="ENSMODT00000001128.4">
    <property type="protein sequence ID" value="ENSMODP00000001106.3"/>
    <property type="gene ID" value="ENSMODG00000000927.4"/>
</dbReference>
<feature type="domain" description="Ig-like" evidence="10">
    <location>
        <begin position="7"/>
        <end position="93"/>
    </location>
</feature>
<dbReference type="InParanoid" id="F7F831"/>
<evidence type="ECO:0000256" key="8">
    <source>
        <dbReference type="SAM" id="Phobius"/>
    </source>
</evidence>
<dbReference type="InterPro" id="IPR007110">
    <property type="entry name" value="Ig-like_dom"/>
</dbReference>
<keyword evidence="4 9" id="KW-0732">Signal</keyword>
<dbReference type="InterPro" id="IPR013783">
    <property type="entry name" value="Ig-like_fold"/>
</dbReference>
<evidence type="ECO:0000313" key="12">
    <source>
        <dbReference type="Proteomes" id="UP000002280"/>
    </source>
</evidence>
<evidence type="ECO:0000256" key="3">
    <source>
        <dbReference type="ARBA" id="ARBA00022652"/>
    </source>
</evidence>
<dbReference type="InterPro" id="IPR050488">
    <property type="entry name" value="Ig_Fc_receptor"/>
</dbReference>
<keyword evidence="12" id="KW-1185">Reference proteome</keyword>
<dbReference type="AlphaFoldDB" id="F7F831"/>
<gene>
    <name evidence="11" type="primary">LOC100015157</name>
</gene>
<comment type="subcellular location">
    <subcellularLocation>
        <location evidence="1">Cell membrane</location>
    </subcellularLocation>
</comment>
<dbReference type="Proteomes" id="UP000002280">
    <property type="component" value="Chromosome 2"/>
</dbReference>
<evidence type="ECO:0000256" key="9">
    <source>
        <dbReference type="SAM" id="SignalP"/>
    </source>
</evidence>
<dbReference type="Pfam" id="PF13895">
    <property type="entry name" value="Ig_2"/>
    <property type="match status" value="2"/>
</dbReference>
<dbReference type="HOGENOM" id="CLU_023383_1_2_1"/>
<dbReference type="GO" id="GO:0009897">
    <property type="term" value="C:external side of plasma membrane"/>
    <property type="evidence" value="ECO:0000318"/>
    <property type="project" value="GO_Central"/>
</dbReference>
<dbReference type="InterPro" id="IPR036179">
    <property type="entry name" value="Ig-like_dom_sf"/>
</dbReference>
<feature type="transmembrane region" description="Helical" evidence="8">
    <location>
        <begin position="199"/>
        <end position="221"/>
    </location>
</feature>
<dbReference type="SUPFAM" id="SSF48726">
    <property type="entry name" value="Immunoglobulin"/>
    <property type="match status" value="2"/>
</dbReference>
<dbReference type="CDD" id="cd05752">
    <property type="entry name" value="Ig1_FcgammaR_like"/>
    <property type="match status" value="1"/>
</dbReference>
<evidence type="ECO:0000256" key="1">
    <source>
        <dbReference type="ARBA" id="ARBA00004236"/>
    </source>
</evidence>
<dbReference type="Gene3D" id="2.60.40.10">
    <property type="entry name" value="Immunoglobulins"/>
    <property type="match status" value="2"/>
</dbReference>
<dbReference type="SMART" id="SM00409">
    <property type="entry name" value="IG"/>
    <property type="match status" value="2"/>
</dbReference>
<keyword evidence="8" id="KW-1133">Transmembrane helix</keyword>
<reference evidence="11" key="2">
    <citation type="submission" date="2025-08" db="UniProtKB">
        <authorList>
            <consortium name="Ensembl"/>
        </authorList>
    </citation>
    <scope>IDENTIFICATION</scope>
</reference>
<evidence type="ECO:0000256" key="6">
    <source>
        <dbReference type="ARBA" id="ARBA00023157"/>
    </source>
</evidence>
<feature type="signal peptide" evidence="9">
    <location>
        <begin position="1"/>
        <end position="15"/>
    </location>
</feature>
<feature type="chain" id="PRO_5012271629" evidence="9">
    <location>
        <begin position="16"/>
        <end position="238"/>
    </location>
</feature>
<dbReference type="GO" id="GO:0019864">
    <property type="term" value="F:IgG binding"/>
    <property type="evidence" value="ECO:0007669"/>
    <property type="project" value="UniProtKB-KW"/>
</dbReference>
<evidence type="ECO:0000256" key="7">
    <source>
        <dbReference type="ARBA" id="ARBA00023180"/>
    </source>
</evidence>
<name>F7F831_MONDO</name>
<keyword evidence="6" id="KW-1015">Disulfide bond</keyword>
<keyword evidence="5 8" id="KW-0472">Membrane</keyword>
<evidence type="ECO:0000256" key="4">
    <source>
        <dbReference type="ARBA" id="ARBA00022729"/>
    </source>
</evidence>
<reference evidence="11" key="3">
    <citation type="submission" date="2025-09" db="UniProtKB">
        <authorList>
            <consortium name="Ensembl"/>
        </authorList>
    </citation>
    <scope>IDENTIFICATION</scope>
</reference>
<dbReference type="PROSITE" id="PS50835">
    <property type="entry name" value="IG_LIKE"/>
    <property type="match status" value="2"/>
</dbReference>
<evidence type="ECO:0000256" key="2">
    <source>
        <dbReference type="ARBA" id="ARBA00022475"/>
    </source>
</evidence>
<feature type="domain" description="Ig-like" evidence="10">
    <location>
        <begin position="98"/>
        <end position="188"/>
    </location>
</feature>
<accession>F7F831</accession>
<organism evidence="11 12">
    <name type="scientific">Monodelphis domestica</name>
    <name type="common">Gray short-tailed opossum</name>
    <dbReference type="NCBI Taxonomy" id="13616"/>
    <lineage>
        <taxon>Eukaryota</taxon>
        <taxon>Metazoa</taxon>
        <taxon>Chordata</taxon>
        <taxon>Craniata</taxon>
        <taxon>Vertebrata</taxon>
        <taxon>Euteleostomi</taxon>
        <taxon>Mammalia</taxon>
        <taxon>Metatheria</taxon>
        <taxon>Didelphimorphia</taxon>
        <taxon>Didelphidae</taxon>
        <taxon>Monodelphis</taxon>
    </lineage>
</organism>
<dbReference type="Bgee" id="ENSMODG00000000927">
    <property type="expression patterns" value="Expressed in lung and 7 other cell types or tissues"/>
</dbReference>